<comment type="caution">
    <text evidence="2">The sequence shown here is derived from an EMBL/GenBank/DDBJ whole genome shotgun (WGS) entry which is preliminary data.</text>
</comment>
<dbReference type="OrthoDB" id="5989807at2759"/>
<gene>
    <name evidence="2" type="ORF">AWC38_SpisGene21381</name>
</gene>
<evidence type="ECO:0000256" key="1">
    <source>
        <dbReference type="SAM" id="MobiDB-lite"/>
    </source>
</evidence>
<accession>A0A2B4RDN1</accession>
<keyword evidence="3" id="KW-1185">Reference proteome</keyword>
<feature type="region of interest" description="Disordered" evidence="1">
    <location>
        <begin position="1"/>
        <end position="123"/>
    </location>
</feature>
<name>A0A2B4RDN1_STYPI</name>
<sequence length="280" mass="31427">MPAHALEISLAMRRSDFVKRKRSTQKDAYSTSSGDGSSSNDEEELKAAFSKPKTPPKGKKLRERTSPFSSDSDENVMGELSEKGSSCGKDHGTMQAASSKVEVLPSSHKDTGPESLSVKPQDEQAENILKTEKSCSDEQRKTSIENKMNILNTKKDKPKKNMYLFDFLGDEVSNDESQALQALSNYWVTKIARNKDILKRAPPKTQQEQDFYNKYCDKEGKLSITAATHLMSLPYVITVCMKNNAQIEVVVSNREKALQESEELHQSYFEVVEAMAMHLM</sequence>
<proteinExistence type="predicted"/>
<reference evidence="3" key="1">
    <citation type="journal article" date="2017" name="bioRxiv">
        <title>Comparative analysis of the genomes of Stylophora pistillata and Acropora digitifera provides evidence for extensive differences between species of corals.</title>
        <authorList>
            <person name="Voolstra C.R."/>
            <person name="Li Y."/>
            <person name="Liew Y.J."/>
            <person name="Baumgarten S."/>
            <person name="Zoccola D."/>
            <person name="Flot J.-F."/>
            <person name="Tambutte S."/>
            <person name="Allemand D."/>
            <person name="Aranda M."/>
        </authorList>
    </citation>
    <scope>NUCLEOTIDE SEQUENCE [LARGE SCALE GENOMIC DNA]</scope>
</reference>
<evidence type="ECO:0000313" key="3">
    <source>
        <dbReference type="Proteomes" id="UP000225706"/>
    </source>
</evidence>
<evidence type="ECO:0000313" key="2">
    <source>
        <dbReference type="EMBL" id="PFX14457.1"/>
    </source>
</evidence>
<protein>
    <submittedName>
        <fullName evidence="2">Uncharacterized protein</fullName>
    </submittedName>
</protein>
<organism evidence="2 3">
    <name type="scientific">Stylophora pistillata</name>
    <name type="common">Smooth cauliflower coral</name>
    <dbReference type="NCBI Taxonomy" id="50429"/>
    <lineage>
        <taxon>Eukaryota</taxon>
        <taxon>Metazoa</taxon>
        <taxon>Cnidaria</taxon>
        <taxon>Anthozoa</taxon>
        <taxon>Hexacorallia</taxon>
        <taxon>Scleractinia</taxon>
        <taxon>Astrocoeniina</taxon>
        <taxon>Pocilloporidae</taxon>
        <taxon>Stylophora</taxon>
    </lineage>
</organism>
<feature type="compositionally biased region" description="Low complexity" evidence="1">
    <location>
        <begin position="30"/>
        <end position="39"/>
    </location>
</feature>
<dbReference type="EMBL" id="LSMT01000777">
    <property type="protein sequence ID" value="PFX14457.1"/>
    <property type="molecule type" value="Genomic_DNA"/>
</dbReference>
<dbReference type="AlphaFoldDB" id="A0A2B4RDN1"/>
<dbReference type="Proteomes" id="UP000225706">
    <property type="component" value="Unassembled WGS sequence"/>
</dbReference>